<evidence type="ECO:0000313" key="7">
    <source>
        <dbReference type="Ensembl" id="ENSAMXP00000026256.2"/>
    </source>
</evidence>
<evidence type="ECO:0000256" key="4">
    <source>
        <dbReference type="ARBA" id="ARBA00023134"/>
    </source>
</evidence>
<dbReference type="Bgee" id="ENSAMXG00000025551">
    <property type="expression patterns" value="Expressed in intestine and 4 other cell types or tissues"/>
</dbReference>
<dbReference type="eggNOG" id="ENOG502S70P">
    <property type="taxonomic scope" value="Eukaryota"/>
</dbReference>
<evidence type="ECO:0000256" key="5">
    <source>
        <dbReference type="SAM" id="MobiDB-lite"/>
    </source>
</evidence>
<dbReference type="Gene3D" id="3.40.50.300">
    <property type="entry name" value="P-loop containing nucleotide triphosphate hydrolases"/>
    <property type="match status" value="1"/>
</dbReference>
<dbReference type="GO" id="GO:0016787">
    <property type="term" value="F:hydrolase activity"/>
    <property type="evidence" value="ECO:0007669"/>
    <property type="project" value="UniProtKB-KW"/>
</dbReference>
<comment type="similarity">
    <text evidence="1">Belongs to the TRAFAC class dynamin-like GTPase superfamily. IRG family.</text>
</comment>
<reference evidence="8" key="2">
    <citation type="journal article" date="2014" name="Nat. Commun.">
        <title>The cavefish genome reveals candidate genes for eye loss.</title>
        <authorList>
            <person name="McGaugh S.E."/>
            <person name="Gross J.B."/>
            <person name="Aken B."/>
            <person name="Blin M."/>
            <person name="Borowsky R."/>
            <person name="Chalopin D."/>
            <person name="Hinaux H."/>
            <person name="Jeffery W.R."/>
            <person name="Keene A."/>
            <person name="Ma L."/>
            <person name="Minx P."/>
            <person name="Murphy D."/>
            <person name="O'Quin K.E."/>
            <person name="Retaux S."/>
            <person name="Rohner N."/>
            <person name="Searle S.M."/>
            <person name="Stahl B.A."/>
            <person name="Tabin C."/>
            <person name="Volff J.N."/>
            <person name="Yoshizawa M."/>
            <person name="Warren W.C."/>
        </authorList>
    </citation>
    <scope>NUCLEOTIDE SEQUENCE [LARGE SCALE GENOMIC DNA]</scope>
    <source>
        <strain evidence="8">female</strain>
    </source>
</reference>
<evidence type="ECO:0000256" key="2">
    <source>
        <dbReference type="ARBA" id="ARBA00022741"/>
    </source>
</evidence>
<dbReference type="HOGENOM" id="CLU_015342_2_0_1"/>
<feature type="region of interest" description="Disordered" evidence="5">
    <location>
        <begin position="65"/>
        <end position="84"/>
    </location>
</feature>
<keyword evidence="8" id="KW-1185">Reference proteome</keyword>
<dbReference type="InParanoid" id="W5LT45"/>
<dbReference type="PROSITE" id="PS51716">
    <property type="entry name" value="G_IRG"/>
    <property type="match status" value="1"/>
</dbReference>
<protein>
    <submittedName>
        <fullName evidence="7">Immunity-related GTPase family, e4</fullName>
    </submittedName>
</protein>
<keyword evidence="4" id="KW-0342">GTP-binding</keyword>
<dbReference type="Ensembl" id="ENSAMXT00000026277.2">
    <property type="protein sequence ID" value="ENSAMXP00000026256.2"/>
    <property type="gene ID" value="ENSAMXG00000025551.2"/>
</dbReference>
<evidence type="ECO:0000256" key="3">
    <source>
        <dbReference type="ARBA" id="ARBA00022801"/>
    </source>
</evidence>
<proteinExistence type="inferred from homology"/>
<organism evidence="7 8">
    <name type="scientific">Astyanax mexicanus</name>
    <name type="common">Blind cave fish</name>
    <name type="synonym">Astyanax fasciatus mexicanus</name>
    <dbReference type="NCBI Taxonomy" id="7994"/>
    <lineage>
        <taxon>Eukaryota</taxon>
        <taxon>Metazoa</taxon>
        <taxon>Chordata</taxon>
        <taxon>Craniata</taxon>
        <taxon>Vertebrata</taxon>
        <taxon>Euteleostomi</taxon>
        <taxon>Actinopterygii</taxon>
        <taxon>Neopterygii</taxon>
        <taxon>Teleostei</taxon>
        <taxon>Ostariophysi</taxon>
        <taxon>Characiformes</taxon>
        <taxon>Characoidei</taxon>
        <taxon>Acestrorhamphidae</taxon>
        <taxon>Acestrorhamphinae</taxon>
        <taxon>Astyanax</taxon>
    </lineage>
</organism>
<keyword evidence="2" id="KW-0547">Nucleotide-binding</keyword>
<dbReference type="Pfam" id="PF05049">
    <property type="entry name" value="IIGP"/>
    <property type="match status" value="1"/>
</dbReference>
<dbReference type="GeneTree" id="ENSGT00950000183007"/>
<evidence type="ECO:0000313" key="8">
    <source>
        <dbReference type="Proteomes" id="UP000018467"/>
    </source>
</evidence>
<dbReference type="InterPro" id="IPR030385">
    <property type="entry name" value="G_IRG_dom"/>
</dbReference>
<dbReference type="FunFam" id="3.40.50.300:FF:000541">
    <property type="entry name" value="Immunity related GTPase M"/>
    <property type="match status" value="1"/>
</dbReference>
<evidence type="ECO:0000259" key="6">
    <source>
        <dbReference type="PROSITE" id="PS51716"/>
    </source>
</evidence>
<dbReference type="PANTHER" id="PTHR32341:SF10">
    <property type="entry name" value="INTERFERON-INDUCIBLE GTPASE 5"/>
    <property type="match status" value="1"/>
</dbReference>
<dbReference type="GO" id="GO:0005525">
    <property type="term" value="F:GTP binding"/>
    <property type="evidence" value="ECO:0007669"/>
    <property type="project" value="UniProtKB-KW"/>
</dbReference>
<feature type="domain" description="IRG-type G" evidence="6">
    <location>
        <begin position="37"/>
        <end position="215"/>
    </location>
</feature>
<dbReference type="InterPro" id="IPR007743">
    <property type="entry name" value="Immunity-related_GTPase-like"/>
</dbReference>
<dbReference type="GO" id="GO:0016020">
    <property type="term" value="C:membrane"/>
    <property type="evidence" value="ECO:0007669"/>
    <property type="project" value="InterPro"/>
</dbReference>
<dbReference type="InterPro" id="IPR051515">
    <property type="entry name" value="IRG"/>
</dbReference>
<keyword evidence="3" id="KW-0378">Hydrolase</keyword>
<accession>W5LT45</accession>
<reference evidence="8" key="1">
    <citation type="submission" date="2013-03" db="EMBL/GenBank/DDBJ databases">
        <authorList>
            <person name="Jeffery W."/>
            <person name="Warren W."/>
            <person name="Wilson R.K."/>
        </authorList>
    </citation>
    <scope>NUCLEOTIDE SEQUENCE</scope>
    <source>
        <strain evidence="8">female</strain>
    </source>
</reference>
<dbReference type="Proteomes" id="UP000018467">
    <property type="component" value="Unassembled WGS sequence"/>
</dbReference>
<dbReference type="PANTHER" id="PTHR32341">
    <property type="entry name" value="INTERFERON-INDUCIBLE GTPASE"/>
    <property type="match status" value="1"/>
</dbReference>
<evidence type="ECO:0000256" key="1">
    <source>
        <dbReference type="ARBA" id="ARBA00005429"/>
    </source>
</evidence>
<dbReference type="AlphaFoldDB" id="W5LT45"/>
<reference evidence="7" key="4">
    <citation type="submission" date="2025-09" db="UniProtKB">
        <authorList>
            <consortium name="Ensembl"/>
        </authorList>
    </citation>
    <scope>IDENTIFICATION</scope>
</reference>
<dbReference type="InterPro" id="IPR027417">
    <property type="entry name" value="P-loop_NTPase"/>
</dbReference>
<dbReference type="SUPFAM" id="SSF52540">
    <property type="entry name" value="P-loop containing nucleoside triphosphate hydrolases"/>
    <property type="match status" value="1"/>
</dbReference>
<reference evidence="7" key="3">
    <citation type="submission" date="2025-08" db="UniProtKB">
        <authorList>
            <consortium name="Ensembl"/>
        </authorList>
    </citation>
    <scope>IDENTIFICATION</scope>
</reference>
<sequence length="383" mass="42340">MASQNADINEAILASGESTLERATARAQEQTNELFNISLNIAVTGETGSGKSTFINAIRGLSDDDEGAAETGVTETTKEPTPYKHPTMPRVVLWDLPGIGSANFKAKTYLKDVKIDNYDFFIIISSERFRENDKMLAKEIQKRKKLFYFIRSKIDNDIRAEEGRRNFNREETLSKIRRYCEENLKEIQNARVFLISSKNLSEYDFEALVFTLMSDLPEQKQKALLQSVPVSSLAILEKKVKMFEKAAWAAAFLSGGIAVVPVPGLSLACDASILVTFFTSCYHAFGLDDKSLDRLAEQVNKPHLKSLIKSPLVLGLASDSAMRLQMSALAGQSVVEYLCSLVPGVGSAAASLMSFGFTYYLLQKGLKELADTTRAVLREAGLQ</sequence>
<name>W5LT45_ASTMX</name>